<dbReference type="Proteomes" id="UP000295030">
    <property type="component" value="Unassembled WGS sequence"/>
</dbReference>
<dbReference type="RefSeq" id="WP_131834594.1">
    <property type="nucleotide sequence ID" value="NZ_SMFY01000001.1"/>
</dbReference>
<organism evidence="1 2">
    <name type="scientific">Ancylobacter aquaticus</name>
    <dbReference type="NCBI Taxonomy" id="100"/>
    <lineage>
        <taxon>Bacteria</taxon>
        <taxon>Pseudomonadati</taxon>
        <taxon>Pseudomonadota</taxon>
        <taxon>Alphaproteobacteria</taxon>
        <taxon>Hyphomicrobiales</taxon>
        <taxon>Xanthobacteraceae</taxon>
        <taxon>Ancylobacter</taxon>
    </lineage>
</organism>
<accession>A0A4R1IAK8</accession>
<protein>
    <submittedName>
        <fullName evidence="1">Uncharacterized protein</fullName>
    </submittedName>
</protein>
<proteinExistence type="predicted"/>
<evidence type="ECO:0000313" key="2">
    <source>
        <dbReference type="Proteomes" id="UP000295030"/>
    </source>
</evidence>
<evidence type="ECO:0000313" key="1">
    <source>
        <dbReference type="EMBL" id="TCK31371.1"/>
    </source>
</evidence>
<name>A0A4R1IAK8_ANCAQ</name>
<keyword evidence="2" id="KW-1185">Reference proteome</keyword>
<dbReference type="EMBL" id="SMFY01000001">
    <property type="protein sequence ID" value="TCK31371.1"/>
    <property type="molecule type" value="Genomic_DNA"/>
</dbReference>
<gene>
    <name evidence="1" type="ORF">EV667_1480</name>
</gene>
<sequence>MAEGACASWDDVISRLDCIVAQAPEPFEQDTIDNGRELIHYLRERFIPPDGFDKGYWSTFSLFWDNFEIEVFDERFETYRFFKGATDILHFSHRPGEPFSVEFLAQLRMPRLGDPAP</sequence>
<reference evidence="1 2" key="1">
    <citation type="submission" date="2019-03" db="EMBL/GenBank/DDBJ databases">
        <title>Genomic Encyclopedia of Type Strains, Phase IV (KMG-IV): sequencing the most valuable type-strain genomes for metagenomic binning, comparative biology and taxonomic classification.</title>
        <authorList>
            <person name="Goeker M."/>
        </authorList>
    </citation>
    <scope>NUCLEOTIDE SEQUENCE [LARGE SCALE GENOMIC DNA]</scope>
    <source>
        <strain evidence="1 2">DSM 101</strain>
    </source>
</reference>
<comment type="caution">
    <text evidence="1">The sequence shown here is derived from an EMBL/GenBank/DDBJ whole genome shotgun (WGS) entry which is preliminary data.</text>
</comment>
<dbReference type="AlphaFoldDB" id="A0A4R1IAK8"/>
<dbReference type="OrthoDB" id="8455801at2"/>